<protein>
    <recommendedName>
        <fullName evidence="8">Acetyltransferase component of pyruvate dehydrogenase complex</fullName>
        <ecNumber evidence="8">2.3.1.12</ecNumber>
    </recommendedName>
</protein>
<comment type="caution">
    <text evidence="12">The sequence shown here is derived from an EMBL/GenBank/DDBJ whole genome shotgun (WGS) entry which is preliminary data.</text>
</comment>
<feature type="compositionally biased region" description="Low complexity" evidence="9">
    <location>
        <begin position="132"/>
        <end position="142"/>
    </location>
</feature>
<feature type="domain" description="Peripheral subunit-binding (PSBD)" evidence="11">
    <location>
        <begin position="279"/>
        <end position="316"/>
    </location>
</feature>
<keyword evidence="12" id="KW-0670">Pyruvate</keyword>
<dbReference type="SUPFAM" id="SSF47005">
    <property type="entry name" value="Peripheral subunit-binding domain of 2-oxo acid dehydrogenase complex"/>
    <property type="match status" value="1"/>
</dbReference>
<reference evidence="12 13" key="1">
    <citation type="submission" date="2023-10" db="EMBL/GenBank/DDBJ databases">
        <title>Hymenobacter endophyticus sp. nov., an isolate from the leaf tissues of wheat.</title>
        <authorList>
            <person name="Dai Y."/>
        </authorList>
    </citation>
    <scope>NUCLEOTIDE SEQUENCE [LARGE SCALE GENOMIC DNA]</scope>
    <source>
        <strain evidence="12 13">ZK17L-C2</strain>
    </source>
</reference>
<evidence type="ECO:0000256" key="2">
    <source>
        <dbReference type="ARBA" id="ARBA00011484"/>
    </source>
</evidence>
<dbReference type="InterPro" id="IPR045257">
    <property type="entry name" value="E2/Pdx1"/>
</dbReference>
<dbReference type="Pfam" id="PF00198">
    <property type="entry name" value="2-oxoacid_dh"/>
    <property type="match status" value="1"/>
</dbReference>
<dbReference type="PROSITE" id="PS50968">
    <property type="entry name" value="BIOTINYL_LIPOYL"/>
    <property type="match status" value="2"/>
</dbReference>
<feature type="region of interest" description="Disordered" evidence="9">
    <location>
        <begin position="234"/>
        <end position="275"/>
    </location>
</feature>
<evidence type="ECO:0000256" key="8">
    <source>
        <dbReference type="RuleBase" id="RU361137"/>
    </source>
</evidence>
<dbReference type="Gene3D" id="2.40.50.100">
    <property type="match status" value="2"/>
</dbReference>
<feature type="compositionally biased region" description="Low complexity" evidence="9">
    <location>
        <begin position="240"/>
        <end position="272"/>
    </location>
</feature>
<accession>A0ABU3TM34</accession>
<dbReference type="Gene3D" id="3.30.559.10">
    <property type="entry name" value="Chloramphenicol acetyltransferase-like domain"/>
    <property type="match status" value="1"/>
</dbReference>
<dbReference type="PROSITE" id="PS51826">
    <property type="entry name" value="PSBD"/>
    <property type="match status" value="1"/>
</dbReference>
<comment type="catalytic activity">
    <reaction evidence="7 8">
        <text>N(6)-[(R)-dihydrolipoyl]-L-lysyl-[protein] + acetyl-CoA = N(6)-[(R)-S(8)-acetyldihydrolipoyl]-L-lysyl-[protein] + CoA</text>
        <dbReference type="Rhea" id="RHEA:17017"/>
        <dbReference type="Rhea" id="RHEA-COMP:10475"/>
        <dbReference type="Rhea" id="RHEA-COMP:10478"/>
        <dbReference type="ChEBI" id="CHEBI:57287"/>
        <dbReference type="ChEBI" id="CHEBI:57288"/>
        <dbReference type="ChEBI" id="CHEBI:83100"/>
        <dbReference type="ChEBI" id="CHEBI:83111"/>
        <dbReference type="EC" id="2.3.1.12"/>
    </reaction>
</comment>
<dbReference type="InterPro" id="IPR003016">
    <property type="entry name" value="2-oxoA_DH_lipoyl-BS"/>
</dbReference>
<feature type="region of interest" description="Disordered" evidence="9">
    <location>
        <begin position="97"/>
        <end position="143"/>
    </location>
</feature>
<evidence type="ECO:0000256" key="9">
    <source>
        <dbReference type="SAM" id="MobiDB-lite"/>
    </source>
</evidence>
<comment type="cofactor">
    <cofactor evidence="8">
        <name>(R)-lipoate</name>
        <dbReference type="ChEBI" id="CHEBI:83088"/>
    </cofactor>
    <text evidence="8">Binds 2 lipoyl cofactors covalently.</text>
</comment>
<evidence type="ECO:0000256" key="4">
    <source>
        <dbReference type="ARBA" id="ARBA00022823"/>
    </source>
</evidence>
<evidence type="ECO:0000259" key="10">
    <source>
        <dbReference type="PROSITE" id="PS50968"/>
    </source>
</evidence>
<dbReference type="GO" id="GO:0004742">
    <property type="term" value="F:dihydrolipoyllysine-residue acetyltransferase activity"/>
    <property type="evidence" value="ECO:0007669"/>
    <property type="project" value="UniProtKB-EC"/>
</dbReference>
<organism evidence="12 13">
    <name type="scientific">Hymenobacter endophyticus</name>
    <dbReference type="NCBI Taxonomy" id="3076335"/>
    <lineage>
        <taxon>Bacteria</taxon>
        <taxon>Pseudomonadati</taxon>
        <taxon>Bacteroidota</taxon>
        <taxon>Cytophagia</taxon>
        <taxon>Cytophagales</taxon>
        <taxon>Hymenobacteraceae</taxon>
        <taxon>Hymenobacter</taxon>
    </lineage>
</organism>
<keyword evidence="3 8" id="KW-0808">Transferase</keyword>
<dbReference type="PANTHER" id="PTHR23151:SF90">
    <property type="entry name" value="DIHYDROLIPOYLLYSINE-RESIDUE ACETYLTRANSFERASE COMPONENT OF PYRUVATE DEHYDROGENASE COMPLEX, MITOCHONDRIAL-RELATED"/>
    <property type="match status" value="1"/>
</dbReference>
<dbReference type="Pfam" id="PF02817">
    <property type="entry name" value="E3_binding"/>
    <property type="match status" value="1"/>
</dbReference>
<dbReference type="SUPFAM" id="SSF52777">
    <property type="entry name" value="CoA-dependent acyltransferases"/>
    <property type="match status" value="1"/>
</dbReference>
<evidence type="ECO:0000313" key="12">
    <source>
        <dbReference type="EMBL" id="MDU0372448.1"/>
    </source>
</evidence>
<evidence type="ECO:0000256" key="7">
    <source>
        <dbReference type="ARBA" id="ARBA00048370"/>
    </source>
</evidence>
<sequence length="589" mass="60066">MAELIKMPKMSDTMTEGVIAAWLKKVGDKVKSGDILAEVETDKATMELENYEDGTLLHIGPKEGDAVPVDGLLAIVGKEGEDISALLSGGAAPAAAPAEAPAEAPKAEAAAAPAPAAPAPAPAAAPAPAPAAPAAAAPAAPAGNGKKATIIRMPKMSDTMTEGTIAAWLKKVGDKVKSGDILAEVETDKATMELDNYEDGTLLYVGPKEGEAIPVDGILAIIGEEGADVQALLGGQSGGSAAPAPAAAEAAPAAATTSAPAPAEATPEAAPAQNGGRIFASPLAKNIAKDKGIDLSTIKGSGENGRIVSRDLEAAPAAAAPAPAAPASQPTQPANVQSEYIQAALPEQPKAAPAAAPAAQPAEGTYTDTPVSQMRKVIARRLSESLFTAPHFYLTMEILMDRAMEVRTQLNTLSPVKLSFNDMVIKAAAVALKQHPAVNSSWLGDKIRQNKVVNIGVAVAVDEGLLVPVVRNADGKGLSSIATEVKELAGKAKSKKLQPAEWEGSTFTISNLGMFGIEEFTAIINPPDACILAVGGIKQTAVVKDGQLAIGNVMKVTLSCDHRVVDGATGAAFLQTLKALLEDPMRMLI</sequence>
<dbReference type="Pfam" id="PF00364">
    <property type="entry name" value="Biotin_lipoyl"/>
    <property type="match status" value="2"/>
</dbReference>
<dbReference type="PROSITE" id="PS00189">
    <property type="entry name" value="LIPOYL"/>
    <property type="match status" value="2"/>
</dbReference>
<evidence type="ECO:0000256" key="3">
    <source>
        <dbReference type="ARBA" id="ARBA00022679"/>
    </source>
</evidence>
<dbReference type="EC" id="2.3.1.12" evidence="8"/>
<dbReference type="PANTHER" id="PTHR23151">
    <property type="entry name" value="DIHYDROLIPOAMIDE ACETYL/SUCCINYL-TRANSFERASE-RELATED"/>
    <property type="match status" value="1"/>
</dbReference>
<keyword evidence="4 8" id="KW-0450">Lipoyl</keyword>
<feature type="domain" description="Lipoyl-binding" evidence="10">
    <location>
        <begin position="148"/>
        <end position="223"/>
    </location>
</feature>
<gene>
    <name evidence="12" type="ORF">ROI90_18720</name>
</gene>
<keyword evidence="5 8" id="KW-0012">Acyltransferase</keyword>
<dbReference type="EMBL" id="JAWDJT010000015">
    <property type="protein sequence ID" value="MDU0372448.1"/>
    <property type="molecule type" value="Genomic_DNA"/>
</dbReference>
<keyword evidence="13" id="KW-1185">Reference proteome</keyword>
<dbReference type="Gene3D" id="4.10.320.10">
    <property type="entry name" value="E3-binding domain"/>
    <property type="match status" value="1"/>
</dbReference>
<dbReference type="InterPro" id="IPR001078">
    <property type="entry name" value="2-oxoacid_DH_actylTfrase"/>
</dbReference>
<dbReference type="RefSeq" id="WP_315999811.1">
    <property type="nucleotide sequence ID" value="NZ_JAWDJT010000015.1"/>
</dbReference>
<proteinExistence type="inferred from homology"/>
<evidence type="ECO:0000256" key="5">
    <source>
        <dbReference type="ARBA" id="ARBA00023315"/>
    </source>
</evidence>
<dbReference type="InterPro" id="IPR036625">
    <property type="entry name" value="E3-bd_dom_sf"/>
</dbReference>
<feature type="compositionally biased region" description="Low complexity" evidence="9">
    <location>
        <begin position="97"/>
        <end position="114"/>
    </location>
</feature>
<feature type="domain" description="Lipoyl-binding" evidence="10">
    <location>
        <begin position="2"/>
        <end position="77"/>
    </location>
</feature>
<dbReference type="NCBIfam" id="TIGR01349">
    <property type="entry name" value="PDHac_trf_mito"/>
    <property type="match status" value="1"/>
</dbReference>
<dbReference type="InterPro" id="IPR000089">
    <property type="entry name" value="Biotin_lipoyl"/>
</dbReference>
<dbReference type="Proteomes" id="UP001250698">
    <property type="component" value="Unassembled WGS sequence"/>
</dbReference>
<comment type="subunit">
    <text evidence="2">Forms a 24-polypeptide structural core with octahedral symmetry.</text>
</comment>
<dbReference type="InterPro" id="IPR004167">
    <property type="entry name" value="PSBD"/>
</dbReference>
<dbReference type="SUPFAM" id="SSF51230">
    <property type="entry name" value="Single hybrid motif"/>
    <property type="match status" value="2"/>
</dbReference>
<dbReference type="InterPro" id="IPR023213">
    <property type="entry name" value="CAT-like_dom_sf"/>
</dbReference>
<evidence type="ECO:0000313" key="13">
    <source>
        <dbReference type="Proteomes" id="UP001250698"/>
    </source>
</evidence>
<feature type="region of interest" description="Disordered" evidence="9">
    <location>
        <begin position="348"/>
        <end position="368"/>
    </location>
</feature>
<dbReference type="InterPro" id="IPR011053">
    <property type="entry name" value="Single_hybrid_motif"/>
</dbReference>
<feature type="compositionally biased region" description="Low complexity" evidence="9">
    <location>
        <begin position="348"/>
        <end position="362"/>
    </location>
</feature>
<evidence type="ECO:0000256" key="6">
    <source>
        <dbReference type="ARBA" id="ARBA00025211"/>
    </source>
</evidence>
<comment type="function">
    <text evidence="6">The pyruvate dehydrogenase complex catalyzes the overall conversion of pyruvate to acetyl-CoA and CO(2). It contains multiple copies of three enzymatic components: pyruvate dehydrogenase (E1), dihydrolipoamide acetyltransferase (E2) and lipoamide dehydrogenase (E3).</text>
</comment>
<evidence type="ECO:0000259" key="11">
    <source>
        <dbReference type="PROSITE" id="PS51826"/>
    </source>
</evidence>
<dbReference type="CDD" id="cd06849">
    <property type="entry name" value="lipoyl_domain"/>
    <property type="match status" value="2"/>
</dbReference>
<dbReference type="InterPro" id="IPR006257">
    <property type="entry name" value="LAT1"/>
</dbReference>
<comment type="similarity">
    <text evidence="1 8">Belongs to the 2-oxoacid dehydrogenase family.</text>
</comment>
<feature type="compositionally biased region" description="Pro residues" evidence="9">
    <location>
        <begin position="115"/>
        <end position="131"/>
    </location>
</feature>
<name>A0ABU3TM34_9BACT</name>
<evidence type="ECO:0000256" key="1">
    <source>
        <dbReference type="ARBA" id="ARBA00007317"/>
    </source>
</evidence>